<dbReference type="PRINTS" id="PR00455">
    <property type="entry name" value="HTHTETR"/>
</dbReference>
<dbReference type="AlphaFoldDB" id="A0A2T0QXH9"/>
<dbReference type="Pfam" id="PF16925">
    <property type="entry name" value="TetR_C_13"/>
    <property type="match status" value="1"/>
</dbReference>
<comment type="caution">
    <text evidence="6">The sequence shown here is derived from an EMBL/GenBank/DDBJ whole genome shotgun (WGS) entry which is preliminary data.</text>
</comment>
<dbReference type="SUPFAM" id="SSF48498">
    <property type="entry name" value="Tetracyclin repressor-like, C-terminal domain"/>
    <property type="match status" value="1"/>
</dbReference>
<reference evidence="6 7" key="1">
    <citation type="submission" date="2018-03" db="EMBL/GenBank/DDBJ databases">
        <title>Genomic Encyclopedia of Archaeal and Bacterial Type Strains, Phase II (KMG-II): from individual species to whole genera.</title>
        <authorList>
            <person name="Goeker M."/>
        </authorList>
    </citation>
    <scope>NUCLEOTIDE SEQUENCE [LARGE SCALE GENOMIC DNA]</scope>
    <source>
        <strain evidence="6 7">DSM 19711</strain>
    </source>
</reference>
<evidence type="ECO:0000256" key="2">
    <source>
        <dbReference type="ARBA" id="ARBA00023125"/>
    </source>
</evidence>
<evidence type="ECO:0000313" key="6">
    <source>
        <dbReference type="EMBL" id="PRY10741.1"/>
    </source>
</evidence>
<evidence type="ECO:0000256" key="4">
    <source>
        <dbReference type="PROSITE-ProRule" id="PRU00335"/>
    </source>
</evidence>
<dbReference type="InterPro" id="IPR036271">
    <property type="entry name" value="Tet_transcr_reg_TetR-rel_C_sf"/>
</dbReference>
<sequence length="199" mass="21726">MTTRTARTKAGTRQRVLDVAEDLIARKGWSAAGVNEVLTAAGVPTGSFYHHFGSKDAFGRAVLENYFSAYLATMDEIAATPGTPAAQRLMRFWQQFHDKQTIDDCQGRCLVVKLAAEVSDLSETLRATLDEGTTGIIARVEQMLRAGEVDGSLQLDDDPAQLATWLYGSWLGASLLAKTSRDRRALDTAMTTTRRLLGV</sequence>
<keyword evidence="1" id="KW-0805">Transcription regulation</keyword>
<dbReference type="RefSeq" id="WP_106214905.1">
    <property type="nucleotide sequence ID" value="NZ_PVZF01000015.1"/>
</dbReference>
<dbReference type="Pfam" id="PF00440">
    <property type="entry name" value="TetR_N"/>
    <property type="match status" value="1"/>
</dbReference>
<evidence type="ECO:0000256" key="1">
    <source>
        <dbReference type="ARBA" id="ARBA00023015"/>
    </source>
</evidence>
<dbReference type="EMBL" id="PVZF01000015">
    <property type="protein sequence ID" value="PRY10741.1"/>
    <property type="molecule type" value="Genomic_DNA"/>
</dbReference>
<proteinExistence type="predicted"/>
<feature type="DNA-binding region" description="H-T-H motif" evidence="4">
    <location>
        <begin position="33"/>
        <end position="52"/>
    </location>
</feature>
<evidence type="ECO:0000256" key="3">
    <source>
        <dbReference type="ARBA" id="ARBA00023163"/>
    </source>
</evidence>
<dbReference type="InterPro" id="IPR011075">
    <property type="entry name" value="TetR_C"/>
</dbReference>
<dbReference type="InterPro" id="IPR001647">
    <property type="entry name" value="HTH_TetR"/>
</dbReference>
<dbReference type="GO" id="GO:0003677">
    <property type="term" value="F:DNA binding"/>
    <property type="evidence" value="ECO:0007669"/>
    <property type="project" value="UniProtKB-UniRule"/>
</dbReference>
<dbReference type="Proteomes" id="UP000238083">
    <property type="component" value="Unassembled WGS sequence"/>
</dbReference>
<gene>
    <name evidence="6" type="ORF">CLV37_1155</name>
</gene>
<organism evidence="6 7">
    <name type="scientific">Kineococcus rhizosphaerae</name>
    <dbReference type="NCBI Taxonomy" id="559628"/>
    <lineage>
        <taxon>Bacteria</taxon>
        <taxon>Bacillati</taxon>
        <taxon>Actinomycetota</taxon>
        <taxon>Actinomycetes</taxon>
        <taxon>Kineosporiales</taxon>
        <taxon>Kineosporiaceae</taxon>
        <taxon>Kineococcus</taxon>
    </lineage>
</organism>
<name>A0A2T0QXH9_9ACTN</name>
<feature type="domain" description="HTH tetR-type" evidence="5">
    <location>
        <begin position="10"/>
        <end position="70"/>
    </location>
</feature>
<dbReference type="Gene3D" id="1.10.357.10">
    <property type="entry name" value="Tetracycline Repressor, domain 2"/>
    <property type="match status" value="1"/>
</dbReference>
<dbReference type="OrthoDB" id="4541465at2"/>
<dbReference type="SUPFAM" id="SSF46689">
    <property type="entry name" value="Homeodomain-like"/>
    <property type="match status" value="1"/>
</dbReference>
<accession>A0A2T0QXH9</accession>
<dbReference type="PANTHER" id="PTHR47506:SF6">
    <property type="entry name" value="HTH-TYPE TRANSCRIPTIONAL REPRESSOR NEMR"/>
    <property type="match status" value="1"/>
</dbReference>
<evidence type="ECO:0000313" key="7">
    <source>
        <dbReference type="Proteomes" id="UP000238083"/>
    </source>
</evidence>
<protein>
    <submittedName>
        <fullName evidence="6">TetR family transcriptional regulator</fullName>
    </submittedName>
</protein>
<keyword evidence="3" id="KW-0804">Transcription</keyword>
<dbReference type="InterPro" id="IPR009057">
    <property type="entry name" value="Homeodomain-like_sf"/>
</dbReference>
<dbReference type="PANTHER" id="PTHR47506">
    <property type="entry name" value="TRANSCRIPTIONAL REGULATORY PROTEIN"/>
    <property type="match status" value="1"/>
</dbReference>
<dbReference type="PROSITE" id="PS50977">
    <property type="entry name" value="HTH_TETR_2"/>
    <property type="match status" value="1"/>
</dbReference>
<keyword evidence="7" id="KW-1185">Reference proteome</keyword>
<evidence type="ECO:0000259" key="5">
    <source>
        <dbReference type="PROSITE" id="PS50977"/>
    </source>
</evidence>
<keyword evidence="2 4" id="KW-0238">DNA-binding</keyword>